<proteinExistence type="inferred from homology"/>
<evidence type="ECO:0000256" key="10">
    <source>
        <dbReference type="SAM" id="Phobius"/>
    </source>
</evidence>
<feature type="transmembrane region" description="Helical" evidence="10">
    <location>
        <begin position="341"/>
        <end position="362"/>
    </location>
</feature>
<reference evidence="12 13" key="1">
    <citation type="submission" date="2019-06" db="EMBL/GenBank/DDBJ databases">
        <title>Sequencing the genomes of 1000 actinobacteria strains.</title>
        <authorList>
            <person name="Klenk H.-P."/>
        </authorList>
    </citation>
    <scope>NUCLEOTIDE SEQUENCE [LARGE SCALE GENOMIC DNA]</scope>
    <source>
        <strain evidence="12 13">DSM 45301</strain>
    </source>
</reference>
<dbReference type="Gene3D" id="1.20.1250.20">
    <property type="entry name" value="MFS general substrate transporter like domains"/>
    <property type="match status" value="2"/>
</dbReference>
<keyword evidence="5 10" id="KW-0812">Transmembrane</keyword>
<keyword evidence="7 10" id="KW-1133">Transmembrane helix</keyword>
<feature type="transmembrane region" description="Helical" evidence="10">
    <location>
        <begin position="118"/>
        <end position="141"/>
    </location>
</feature>
<gene>
    <name evidence="12" type="ORF">FB558_4106</name>
</gene>
<evidence type="ECO:0000256" key="8">
    <source>
        <dbReference type="ARBA" id="ARBA00023136"/>
    </source>
</evidence>
<evidence type="ECO:0000256" key="1">
    <source>
        <dbReference type="ARBA" id="ARBA00004651"/>
    </source>
</evidence>
<comment type="subcellular location">
    <subcellularLocation>
        <location evidence="1">Cell membrane</location>
        <topology evidence="1">Multi-pass membrane protein</topology>
    </subcellularLocation>
</comment>
<evidence type="ECO:0000256" key="6">
    <source>
        <dbReference type="ARBA" id="ARBA00022847"/>
    </source>
</evidence>
<keyword evidence="8 10" id="KW-0472">Membrane</keyword>
<dbReference type="RefSeq" id="WP_211366704.1">
    <property type="nucleotide sequence ID" value="NZ_VFPA01000002.1"/>
</dbReference>
<keyword evidence="6" id="KW-0769">Symport</keyword>
<evidence type="ECO:0000259" key="11">
    <source>
        <dbReference type="PROSITE" id="PS50850"/>
    </source>
</evidence>
<name>A0A543DQC8_9PSEU</name>
<dbReference type="GO" id="GO:0005886">
    <property type="term" value="C:plasma membrane"/>
    <property type="evidence" value="ECO:0007669"/>
    <property type="project" value="UniProtKB-SubCell"/>
</dbReference>
<dbReference type="PANTHER" id="PTHR43528">
    <property type="entry name" value="ALPHA-KETOGLUTARATE PERMEASE"/>
    <property type="match status" value="1"/>
</dbReference>
<evidence type="ECO:0000313" key="13">
    <source>
        <dbReference type="Proteomes" id="UP000315677"/>
    </source>
</evidence>
<feature type="transmembrane region" description="Helical" evidence="10">
    <location>
        <begin position="91"/>
        <end position="112"/>
    </location>
</feature>
<evidence type="ECO:0000256" key="3">
    <source>
        <dbReference type="ARBA" id="ARBA00022448"/>
    </source>
</evidence>
<feature type="compositionally biased region" description="Polar residues" evidence="9">
    <location>
        <begin position="448"/>
        <end position="466"/>
    </location>
</feature>
<feature type="transmembrane region" description="Helical" evidence="10">
    <location>
        <begin position="278"/>
        <end position="297"/>
    </location>
</feature>
<feature type="domain" description="Major facilitator superfamily (MFS) profile" evidence="11">
    <location>
        <begin position="16"/>
        <end position="429"/>
    </location>
</feature>
<dbReference type="InterPro" id="IPR020846">
    <property type="entry name" value="MFS_dom"/>
</dbReference>
<feature type="transmembrane region" description="Helical" evidence="10">
    <location>
        <begin position="309"/>
        <end position="329"/>
    </location>
</feature>
<organism evidence="12 13">
    <name type="scientific">Pseudonocardia kunmingensis</name>
    <dbReference type="NCBI Taxonomy" id="630975"/>
    <lineage>
        <taxon>Bacteria</taxon>
        <taxon>Bacillati</taxon>
        <taxon>Actinomycetota</taxon>
        <taxon>Actinomycetes</taxon>
        <taxon>Pseudonocardiales</taxon>
        <taxon>Pseudonocardiaceae</taxon>
        <taxon>Pseudonocardia</taxon>
    </lineage>
</organism>
<evidence type="ECO:0000256" key="5">
    <source>
        <dbReference type="ARBA" id="ARBA00022692"/>
    </source>
</evidence>
<dbReference type="PROSITE" id="PS00217">
    <property type="entry name" value="SUGAR_TRANSPORT_2"/>
    <property type="match status" value="1"/>
</dbReference>
<sequence>MGETHDAAGGKQVRAAGIASIAGWAMDLYDLTIILYLASTIGPLLFPSDNATLQLTFVYASFAVTLLFRPLGSAIFGAYADRNGRKRAMLVAILGVGLSTALMGAVPTYAAAGLLAPLVFLVLRVIQGIFVGGVVVSTHTLGTETVPARHRGLMSGVVAGGGAGAGAVVASMMYFLVAWLFPGEAFASYGWRVLFFTGLLTAAFSFYIYRRTDESPLWKGTSSAPAARKSPLRELVGPRYRTAFLLNIAIAAGGATTYYLTLGVFPTFFERNIGFDKTAAAVLLIVANAGVIAGGVLGGHLSDRFGRRAVFLGFGLPNLVTLPVLYLWMASLGPADALTVAVLSTVMAIMMMSASAPILIFLNERFPTEIRATGTGLSWNLGFAIGGITPSVITALSPEVADLPGRLAIGITIAAIVMVLGVLVVGETRHLGLGEHAGPTARPAHVPHSTSASPLPSTEAAQPANE</sequence>
<evidence type="ECO:0000256" key="4">
    <source>
        <dbReference type="ARBA" id="ARBA00022475"/>
    </source>
</evidence>
<feature type="transmembrane region" description="Helical" evidence="10">
    <location>
        <begin position="243"/>
        <end position="266"/>
    </location>
</feature>
<feature type="transmembrane region" description="Helical" evidence="10">
    <location>
        <begin position="153"/>
        <end position="177"/>
    </location>
</feature>
<keyword evidence="4" id="KW-1003">Cell membrane</keyword>
<dbReference type="InterPro" id="IPR036259">
    <property type="entry name" value="MFS_trans_sf"/>
</dbReference>
<accession>A0A543DQC8</accession>
<dbReference type="PROSITE" id="PS50850">
    <property type="entry name" value="MFS"/>
    <property type="match status" value="1"/>
</dbReference>
<evidence type="ECO:0000256" key="2">
    <source>
        <dbReference type="ARBA" id="ARBA00008240"/>
    </source>
</evidence>
<comment type="caution">
    <text evidence="12">The sequence shown here is derived from an EMBL/GenBank/DDBJ whole genome shotgun (WGS) entry which is preliminary data.</text>
</comment>
<feature type="transmembrane region" description="Helical" evidence="10">
    <location>
        <begin position="374"/>
        <end position="395"/>
    </location>
</feature>
<dbReference type="SUPFAM" id="SSF103473">
    <property type="entry name" value="MFS general substrate transporter"/>
    <property type="match status" value="1"/>
</dbReference>
<feature type="transmembrane region" description="Helical" evidence="10">
    <location>
        <begin position="28"/>
        <end position="46"/>
    </location>
</feature>
<evidence type="ECO:0000256" key="9">
    <source>
        <dbReference type="SAM" id="MobiDB-lite"/>
    </source>
</evidence>
<dbReference type="InterPro" id="IPR005829">
    <property type="entry name" value="Sugar_transporter_CS"/>
</dbReference>
<dbReference type="InterPro" id="IPR051084">
    <property type="entry name" value="H+-coupled_symporters"/>
</dbReference>
<protein>
    <submittedName>
        <fullName evidence="12">Na+/melibiose symporter-like transporter</fullName>
    </submittedName>
</protein>
<keyword evidence="3" id="KW-0813">Transport</keyword>
<dbReference type="PANTHER" id="PTHR43528:SF1">
    <property type="entry name" value="ALPHA-KETOGLUTARATE PERMEASE"/>
    <property type="match status" value="1"/>
</dbReference>
<evidence type="ECO:0000313" key="12">
    <source>
        <dbReference type="EMBL" id="TQM11541.1"/>
    </source>
</evidence>
<dbReference type="AlphaFoldDB" id="A0A543DQC8"/>
<dbReference type="EMBL" id="VFPA01000002">
    <property type="protein sequence ID" value="TQM11541.1"/>
    <property type="molecule type" value="Genomic_DNA"/>
</dbReference>
<feature type="transmembrane region" description="Helical" evidence="10">
    <location>
        <begin position="58"/>
        <end position="79"/>
    </location>
</feature>
<comment type="similarity">
    <text evidence="2">Belongs to the major facilitator superfamily. Metabolite:H+ Symporter (MHS) family (TC 2.A.1.6) family.</text>
</comment>
<evidence type="ECO:0000256" key="7">
    <source>
        <dbReference type="ARBA" id="ARBA00022989"/>
    </source>
</evidence>
<dbReference type="InterPro" id="IPR011701">
    <property type="entry name" value="MFS"/>
</dbReference>
<feature type="region of interest" description="Disordered" evidence="9">
    <location>
        <begin position="435"/>
        <end position="466"/>
    </location>
</feature>
<dbReference type="GO" id="GO:0015293">
    <property type="term" value="F:symporter activity"/>
    <property type="evidence" value="ECO:0007669"/>
    <property type="project" value="UniProtKB-KW"/>
</dbReference>
<keyword evidence="13" id="KW-1185">Reference proteome</keyword>
<dbReference type="Proteomes" id="UP000315677">
    <property type="component" value="Unassembled WGS sequence"/>
</dbReference>
<feature type="transmembrane region" description="Helical" evidence="10">
    <location>
        <begin position="189"/>
        <end position="209"/>
    </location>
</feature>
<dbReference type="Pfam" id="PF07690">
    <property type="entry name" value="MFS_1"/>
    <property type="match status" value="1"/>
</dbReference>
<feature type="transmembrane region" description="Helical" evidence="10">
    <location>
        <begin position="407"/>
        <end position="426"/>
    </location>
</feature>